<keyword evidence="3" id="KW-1185">Reference proteome</keyword>
<dbReference type="EMBL" id="VTPC01000467">
    <property type="protein sequence ID" value="KAF2905683.1"/>
    <property type="molecule type" value="Genomic_DNA"/>
</dbReference>
<evidence type="ECO:0000313" key="3">
    <source>
        <dbReference type="Proteomes" id="UP000801492"/>
    </source>
</evidence>
<organism evidence="2 3">
    <name type="scientific">Ignelater luminosus</name>
    <name type="common">Cucubano</name>
    <name type="synonym">Pyrophorus luminosus</name>
    <dbReference type="NCBI Taxonomy" id="2038154"/>
    <lineage>
        <taxon>Eukaryota</taxon>
        <taxon>Metazoa</taxon>
        <taxon>Ecdysozoa</taxon>
        <taxon>Arthropoda</taxon>
        <taxon>Hexapoda</taxon>
        <taxon>Insecta</taxon>
        <taxon>Pterygota</taxon>
        <taxon>Neoptera</taxon>
        <taxon>Endopterygota</taxon>
        <taxon>Coleoptera</taxon>
        <taxon>Polyphaga</taxon>
        <taxon>Elateriformia</taxon>
        <taxon>Elateroidea</taxon>
        <taxon>Elateridae</taxon>
        <taxon>Agrypninae</taxon>
        <taxon>Pyrophorini</taxon>
        <taxon>Ignelater</taxon>
    </lineage>
</organism>
<proteinExistence type="predicted"/>
<keyword evidence="1" id="KW-0732">Signal</keyword>
<dbReference type="AlphaFoldDB" id="A0A8K0GQ63"/>
<reference evidence="2" key="1">
    <citation type="submission" date="2019-08" db="EMBL/GenBank/DDBJ databases">
        <title>The genome of the North American firefly Photinus pyralis.</title>
        <authorList>
            <consortium name="Photinus pyralis genome working group"/>
            <person name="Fallon T.R."/>
            <person name="Sander Lower S.E."/>
            <person name="Weng J.-K."/>
        </authorList>
    </citation>
    <scope>NUCLEOTIDE SEQUENCE</scope>
    <source>
        <strain evidence="2">TRF0915ILg1</strain>
        <tissue evidence="2">Whole body</tissue>
    </source>
</reference>
<dbReference type="Proteomes" id="UP000801492">
    <property type="component" value="Unassembled WGS sequence"/>
</dbReference>
<evidence type="ECO:0000256" key="1">
    <source>
        <dbReference type="SAM" id="SignalP"/>
    </source>
</evidence>
<name>A0A8K0GQ63_IGNLU</name>
<evidence type="ECO:0008006" key="4">
    <source>
        <dbReference type="Google" id="ProtNLM"/>
    </source>
</evidence>
<accession>A0A8K0GQ63</accession>
<feature type="chain" id="PRO_5035479566" description="Protein sleepless" evidence="1">
    <location>
        <begin position="22"/>
        <end position="151"/>
    </location>
</feature>
<feature type="signal peptide" evidence="1">
    <location>
        <begin position="1"/>
        <end position="21"/>
    </location>
</feature>
<comment type="caution">
    <text evidence="2">The sequence shown here is derived from an EMBL/GenBank/DDBJ whole genome shotgun (WGS) entry which is preliminary data.</text>
</comment>
<gene>
    <name evidence="2" type="ORF">ILUMI_00493</name>
</gene>
<evidence type="ECO:0000313" key="2">
    <source>
        <dbReference type="EMBL" id="KAF2905683.1"/>
    </source>
</evidence>
<sequence>MMRFISTVTFSLLLFFRISLNYRCYHCRKTQYGSCIHPMSYYPPVAYCGALGSWCGKVNIGLVYKEGSPTISYGDGSRWAIFKGCVTSNYCLDFENDTLKKKFEVVGANFSSCNICSEELCNSVNSNLSLCGFVKLFVVEVAAVFIMYQVF</sequence>
<protein>
    <recommendedName>
        <fullName evidence="4">Protein sleepless</fullName>
    </recommendedName>
</protein>